<dbReference type="EC" id="3.6.1.31" evidence="13"/>
<dbReference type="Proteomes" id="UP000784880">
    <property type="component" value="Unassembled WGS sequence"/>
</dbReference>
<dbReference type="RefSeq" id="WP_217066940.1">
    <property type="nucleotide sequence ID" value="NZ_JAHQCS010000110.1"/>
</dbReference>
<dbReference type="NCBIfam" id="TIGR03188">
    <property type="entry name" value="histidine_hisI"/>
    <property type="match status" value="1"/>
</dbReference>
<dbReference type="HAMAP" id="MF_01021">
    <property type="entry name" value="HisI"/>
    <property type="match status" value="1"/>
</dbReference>
<comment type="similarity">
    <text evidence="5 13">In the N-terminal section; belongs to the PRA-CH family.</text>
</comment>
<comment type="caution">
    <text evidence="15">The sequence shown here is derived from an EMBL/GenBank/DDBJ whole genome shotgun (WGS) entry which is preliminary data.</text>
</comment>
<evidence type="ECO:0000256" key="5">
    <source>
        <dbReference type="ARBA" id="ARBA00008299"/>
    </source>
</evidence>
<comment type="catalytic activity">
    <reaction evidence="13">
        <text>1-(5-phospho-beta-D-ribosyl)-5'-AMP + H2O = 1-(5-phospho-beta-D-ribosyl)-5-[(5-phospho-beta-D-ribosylamino)methylideneamino]imidazole-4-carboxamide</text>
        <dbReference type="Rhea" id="RHEA:20049"/>
        <dbReference type="ChEBI" id="CHEBI:15377"/>
        <dbReference type="ChEBI" id="CHEBI:58435"/>
        <dbReference type="ChEBI" id="CHEBI:59457"/>
        <dbReference type="EC" id="3.5.4.19"/>
    </reaction>
</comment>
<evidence type="ECO:0000256" key="10">
    <source>
        <dbReference type="ARBA" id="ARBA00022840"/>
    </source>
</evidence>
<dbReference type="EMBL" id="JAHQCS010000110">
    <property type="protein sequence ID" value="MBU9712763.1"/>
    <property type="molecule type" value="Genomic_DNA"/>
</dbReference>
<evidence type="ECO:0000259" key="14">
    <source>
        <dbReference type="Pfam" id="PF01502"/>
    </source>
</evidence>
<evidence type="ECO:0000313" key="16">
    <source>
        <dbReference type="Proteomes" id="UP000784880"/>
    </source>
</evidence>
<feature type="region of interest" description="Phosphoribosyl-AMP cyclohydrolase" evidence="13">
    <location>
        <begin position="1"/>
        <end position="136"/>
    </location>
</feature>
<proteinExistence type="inferred from homology"/>
<evidence type="ECO:0000313" key="15">
    <source>
        <dbReference type="EMBL" id="MBU9712763.1"/>
    </source>
</evidence>
<comment type="similarity">
    <text evidence="4 13">In the C-terminal section; belongs to the PRA-PH family.</text>
</comment>
<dbReference type="EC" id="3.5.4.19" evidence="13"/>
<dbReference type="CDD" id="cd11534">
    <property type="entry name" value="NTP-PPase_HisIE_like"/>
    <property type="match status" value="1"/>
</dbReference>
<evidence type="ECO:0000256" key="9">
    <source>
        <dbReference type="ARBA" id="ARBA00022801"/>
    </source>
</evidence>
<accession>A0ABS6JKB6</accession>
<evidence type="ECO:0000256" key="6">
    <source>
        <dbReference type="ARBA" id="ARBA00022490"/>
    </source>
</evidence>
<dbReference type="PANTHER" id="PTHR42945:SF9">
    <property type="entry name" value="HISTIDINE BIOSYNTHESIS BIFUNCTIONAL PROTEIN HISIE"/>
    <property type="match status" value="1"/>
</dbReference>
<dbReference type="InterPro" id="IPR026660">
    <property type="entry name" value="PRA-CH"/>
</dbReference>
<keyword evidence="10 13" id="KW-0067">ATP-binding</keyword>
<keyword evidence="11 13" id="KW-0368">Histidine biosynthesis</keyword>
<evidence type="ECO:0000256" key="8">
    <source>
        <dbReference type="ARBA" id="ARBA00022741"/>
    </source>
</evidence>
<organism evidence="15 16">
    <name type="scientific">Evansella tamaricis</name>
    <dbReference type="NCBI Taxonomy" id="2069301"/>
    <lineage>
        <taxon>Bacteria</taxon>
        <taxon>Bacillati</taxon>
        <taxon>Bacillota</taxon>
        <taxon>Bacilli</taxon>
        <taxon>Bacillales</taxon>
        <taxon>Bacillaceae</taxon>
        <taxon>Evansella</taxon>
    </lineage>
</organism>
<dbReference type="Pfam" id="PF01503">
    <property type="entry name" value="PRA-PH"/>
    <property type="match status" value="1"/>
</dbReference>
<keyword evidence="8 13" id="KW-0547">Nucleotide-binding</keyword>
<dbReference type="InterPro" id="IPR008179">
    <property type="entry name" value="HisE"/>
</dbReference>
<dbReference type="PANTHER" id="PTHR42945">
    <property type="entry name" value="HISTIDINE BIOSYNTHESIS BIFUNCTIONAL PROTEIN"/>
    <property type="match status" value="1"/>
</dbReference>
<name>A0ABS6JKB6_9BACI</name>
<dbReference type="HAMAP" id="MF_01019">
    <property type="entry name" value="HisIE"/>
    <property type="match status" value="1"/>
</dbReference>
<comment type="pathway">
    <text evidence="13">Amino-acid biosynthesis; L-histidine biosynthesis; L-histidine from 5-phospho-alpha-D-ribose 1-diphosphate: step 3/9.</text>
</comment>
<comment type="subcellular location">
    <subcellularLocation>
        <location evidence="2 13">Cytoplasm</location>
    </subcellularLocation>
</comment>
<dbReference type="NCBIfam" id="NF002747">
    <property type="entry name" value="PRK02759.1"/>
    <property type="match status" value="1"/>
</dbReference>
<sequence>MSDEKYVDDENGLDVNFQLETVKFDHAGLIPAVVQDYQSKEVITLAYMNRESLEQSLKSGETWFYSRSRQELWHKGATSGNTQRIVEMRLDCDQDALVVLVEPAGPACHTGTYSCFTKVTGEDTHQVASHGDRFAIINRLEQVIAERDAERPEGSYTTYLFEEGVDKILKKVGEEASEVIIAAKNRDKEELTWESADLLFHMLVLLREQGLPIDAVLERLGERHGGAKGK</sequence>
<keyword evidence="9 13" id="KW-0378">Hydrolase</keyword>
<protein>
    <recommendedName>
        <fullName evidence="13">Histidine biosynthesis bifunctional protein HisIE</fullName>
    </recommendedName>
    <domain>
        <recommendedName>
            <fullName evidence="13">Phosphoribosyl-AMP cyclohydrolase</fullName>
            <shortName evidence="13">PRA-CH</shortName>
            <ecNumber evidence="13">3.5.4.19</ecNumber>
        </recommendedName>
    </domain>
    <domain>
        <recommendedName>
            <fullName evidence="13">Phosphoribosyl-ATP pyrophosphatase</fullName>
            <shortName evidence="13">PRA-PH</shortName>
            <ecNumber evidence="13">3.6.1.31</ecNumber>
        </recommendedName>
    </domain>
</protein>
<comment type="catalytic activity">
    <reaction evidence="1 13">
        <text>1-(5-phospho-beta-D-ribosyl)-ATP + H2O = 1-(5-phospho-beta-D-ribosyl)-5'-AMP + diphosphate + H(+)</text>
        <dbReference type="Rhea" id="RHEA:22828"/>
        <dbReference type="ChEBI" id="CHEBI:15377"/>
        <dbReference type="ChEBI" id="CHEBI:15378"/>
        <dbReference type="ChEBI" id="CHEBI:33019"/>
        <dbReference type="ChEBI" id="CHEBI:59457"/>
        <dbReference type="ChEBI" id="CHEBI:73183"/>
        <dbReference type="EC" id="3.6.1.31"/>
    </reaction>
</comment>
<keyword evidence="6 13" id="KW-0963">Cytoplasm</keyword>
<comment type="pathway">
    <text evidence="3 13">Amino-acid biosynthesis; L-histidine biosynthesis; L-histidine from 5-phospho-alpha-D-ribose 1-diphosphate: step 2/9.</text>
</comment>
<dbReference type="InterPro" id="IPR002496">
    <property type="entry name" value="PRib_AMP_CycHydrolase_dom"/>
</dbReference>
<dbReference type="GO" id="GO:0004635">
    <property type="term" value="F:phosphoribosyl-AMP cyclohydrolase activity"/>
    <property type="evidence" value="ECO:0007669"/>
    <property type="project" value="UniProtKB-EC"/>
</dbReference>
<keyword evidence="7 13" id="KW-0028">Amino-acid biosynthesis</keyword>
<feature type="region of interest" description="Phosphoribosyl-ATP pyrophosphohydrolase" evidence="13">
    <location>
        <begin position="137"/>
        <end position="230"/>
    </location>
</feature>
<dbReference type="GO" id="GO:0004636">
    <property type="term" value="F:phosphoribosyl-ATP diphosphatase activity"/>
    <property type="evidence" value="ECO:0007669"/>
    <property type="project" value="UniProtKB-EC"/>
</dbReference>
<evidence type="ECO:0000256" key="12">
    <source>
        <dbReference type="ARBA" id="ARBA00023268"/>
    </source>
</evidence>
<dbReference type="Pfam" id="PF01502">
    <property type="entry name" value="PRA-CH"/>
    <property type="match status" value="1"/>
</dbReference>
<dbReference type="InterPro" id="IPR021130">
    <property type="entry name" value="PRib-ATP_PPHydrolase-like"/>
</dbReference>
<evidence type="ECO:0000256" key="11">
    <source>
        <dbReference type="ARBA" id="ARBA00023102"/>
    </source>
</evidence>
<evidence type="ECO:0000256" key="2">
    <source>
        <dbReference type="ARBA" id="ARBA00004496"/>
    </source>
</evidence>
<keyword evidence="12 13" id="KW-0511">Multifunctional enzyme</keyword>
<evidence type="ECO:0000256" key="13">
    <source>
        <dbReference type="HAMAP-Rule" id="MF_01019"/>
    </source>
</evidence>
<evidence type="ECO:0000256" key="7">
    <source>
        <dbReference type="ARBA" id="ARBA00022605"/>
    </source>
</evidence>
<keyword evidence="16" id="KW-1185">Reference proteome</keyword>
<dbReference type="InterPro" id="IPR023019">
    <property type="entry name" value="His_synth_HisIE"/>
</dbReference>
<evidence type="ECO:0000256" key="4">
    <source>
        <dbReference type="ARBA" id="ARBA00007731"/>
    </source>
</evidence>
<gene>
    <name evidence="13" type="primary">hisI</name>
    <name evidence="13" type="synonym">hisIE</name>
    <name evidence="15" type="ORF">KS419_13615</name>
</gene>
<reference evidence="15 16" key="1">
    <citation type="submission" date="2021-06" db="EMBL/GenBank/DDBJ databases">
        <title>Bacillus sp. RD4P76, an endophyte from a halophyte.</title>
        <authorList>
            <person name="Sun J.-Q."/>
        </authorList>
    </citation>
    <scope>NUCLEOTIDE SEQUENCE [LARGE SCALE GENOMIC DNA]</scope>
    <source>
        <strain evidence="15 16">CGMCC 1.15917</strain>
    </source>
</reference>
<evidence type="ECO:0000256" key="1">
    <source>
        <dbReference type="ARBA" id="ARBA00001460"/>
    </source>
</evidence>
<dbReference type="NCBIfam" id="NF000768">
    <property type="entry name" value="PRK00051.1"/>
    <property type="match status" value="1"/>
</dbReference>
<dbReference type="HAMAP" id="MF_01020">
    <property type="entry name" value="HisE"/>
    <property type="match status" value="1"/>
</dbReference>
<feature type="domain" description="Phosphoribosyl-AMP cyclohydrolase" evidence="14">
    <location>
        <begin position="45"/>
        <end position="117"/>
    </location>
</feature>
<evidence type="ECO:0000256" key="3">
    <source>
        <dbReference type="ARBA" id="ARBA00005204"/>
    </source>
</evidence>